<dbReference type="GO" id="GO:1990904">
    <property type="term" value="C:ribonucleoprotein complex"/>
    <property type="evidence" value="ECO:0007669"/>
    <property type="project" value="UniProtKB-KW"/>
</dbReference>
<gene>
    <name evidence="5" type="primary">rplX</name>
    <name evidence="8" type="ORF">A3H38_00780</name>
</gene>
<evidence type="ECO:0000256" key="2">
    <source>
        <dbReference type="ARBA" id="ARBA00022980"/>
    </source>
</evidence>
<dbReference type="InterPro" id="IPR003256">
    <property type="entry name" value="Ribosomal_uL24"/>
</dbReference>
<dbReference type="PANTHER" id="PTHR12903">
    <property type="entry name" value="MITOCHONDRIAL RIBOSOMAL PROTEIN L24"/>
    <property type="match status" value="1"/>
</dbReference>
<organism evidence="8 9">
    <name type="scientific">candidate division WOR-1 bacterium RIFCSPLOWO2_02_FULL_46_20</name>
    <dbReference type="NCBI Taxonomy" id="1802567"/>
    <lineage>
        <taxon>Bacteria</taxon>
        <taxon>Bacillati</taxon>
        <taxon>Saganbacteria</taxon>
    </lineage>
</organism>
<evidence type="ECO:0000313" key="8">
    <source>
        <dbReference type="EMBL" id="OGC03264.1"/>
    </source>
</evidence>
<dbReference type="EMBL" id="METP01000058">
    <property type="protein sequence ID" value="OGC03264.1"/>
    <property type="molecule type" value="Genomic_DNA"/>
</dbReference>
<dbReference type="InterPro" id="IPR057264">
    <property type="entry name" value="Ribosomal_uL24_C"/>
</dbReference>
<evidence type="ECO:0000256" key="1">
    <source>
        <dbReference type="ARBA" id="ARBA00010618"/>
    </source>
</evidence>
<dbReference type="Proteomes" id="UP000176938">
    <property type="component" value="Unassembled WGS sequence"/>
</dbReference>
<keyword evidence="3 5" id="KW-0687">Ribonucleoprotein</keyword>
<dbReference type="InterPro" id="IPR041988">
    <property type="entry name" value="Ribosomal_uL24_KOW"/>
</dbReference>
<dbReference type="AlphaFoldDB" id="A0A1F4R523"/>
<comment type="function">
    <text evidence="5">One of the proteins that surrounds the polypeptide exit tunnel on the outside of the subunit.</text>
</comment>
<sequence>MKIKKDDKVIVLSGKNKGKKGKVLAVFAKEAKVIVERVNVVKRHQKPTRDFQGGIIEKPMPMYASKVMLICPKCGEPSRVKGKKVEGKGVRACASCGEVVDKV</sequence>
<comment type="similarity">
    <text evidence="1 5 6">Belongs to the universal ribosomal protein uL24 family.</text>
</comment>
<proteinExistence type="inferred from homology"/>
<dbReference type="PROSITE" id="PS01108">
    <property type="entry name" value="RIBOSOMAL_L24"/>
    <property type="match status" value="1"/>
</dbReference>
<keyword evidence="5" id="KW-0699">rRNA-binding</keyword>
<comment type="caution">
    <text evidence="8">The sequence shown here is derived from an EMBL/GenBank/DDBJ whole genome shotgun (WGS) entry which is preliminary data.</text>
</comment>
<reference evidence="8 9" key="1">
    <citation type="journal article" date="2016" name="Nat. Commun.">
        <title>Thousands of microbial genomes shed light on interconnected biogeochemical processes in an aquifer system.</title>
        <authorList>
            <person name="Anantharaman K."/>
            <person name="Brown C.T."/>
            <person name="Hug L.A."/>
            <person name="Sharon I."/>
            <person name="Castelle C.J."/>
            <person name="Probst A.J."/>
            <person name="Thomas B.C."/>
            <person name="Singh A."/>
            <person name="Wilkins M.J."/>
            <person name="Karaoz U."/>
            <person name="Brodie E.L."/>
            <person name="Williams K.H."/>
            <person name="Hubbard S.S."/>
            <person name="Banfield J.F."/>
        </authorList>
    </citation>
    <scope>NUCLEOTIDE SEQUENCE [LARGE SCALE GENOMIC DNA]</scope>
</reference>
<dbReference type="SMART" id="SM00739">
    <property type="entry name" value="KOW"/>
    <property type="match status" value="1"/>
</dbReference>
<dbReference type="Pfam" id="PF00467">
    <property type="entry name" value="KOW"/>
    <property type="match status" value="1"/>
</dbReference>
<evidence type="ECO:0000256" key="5">
    <source>
        <dbReference type="HAMAP-Rule" id="MF_01326"/>
    </source>
</evidence>
<evidence type="ECO:0000256" key="4">
    <source>
        <dbReference type="ARBA" id="ARBA00035206"/>
    </source>
</evidence>
<dbReference type="GO" id="GO:0003735">
    <property type="term" value="F:structural constituent of ribosome"/>
    <property type="evidence" value="ECO:0007669"/>
    <property type="project" value="InterPro"/>
</dbReference>
<protein>
    <recommendedName>
        <fullName evidence="4 5">Large ribosomal subunit protein uL24</fullName>
    </recommendedName>
</protein>
<dbReference type="GO" id="GO:0006412">
    <property type="term" value="P:translation"/>
    <property type="evidence" value="ECO:0007669"/>
    <property type="project" value="UniProtKB-UniRule"/>
</dbReference>
<dbReference type="InterPro" id="IPR014722">
    <property type="entry name" value="Rib_uL2_dom2"/>
</dbReference>
<dbReference type="Gene3D" id="2.30.30.30">
    <property type="match status" value="1"/>
</dbReference>
<dbReference type="InterPro" id="IPR008991">
    <property type="entry name" value="Translation_prot_SH3-like_sf"/>
</dbReference>
<dbReference type="Pfam" id="PF17136">
    <property type="entry name" value="ribosomal_L24"/>
    <property type="match status" value="1"/>
</dbReference>
<dbReference type="GO" id="GO:0019843">
    <property type="term" value="F:rRNA binding"/>
    <property type="evidence" value="ECO:0007669"/>
    <property type="project" value="UniProtKB-UniRule"/>
</dbReference>
<evidence type="ECO:0000256" key="3">
    <source>
        <dbReference type="ARBA" id="ARBA00023274"/>
    </source>
</evidence>
<evidence type="ECO:0000313" key="9">
    <source>
        <dbReference type="Proteomes" id="UP000176938"/>
    </source>
</evidence>
<dbReference type="GO" id="GO:0005840">
    <property type="term" value="C:ribosome"/>
    <property type="evidence" value="ECO:0007669"/>
    <property type="project" value="UniProtKB-KW"/>
</dbReference>
<comment type="function">
    <text evidence="5">One of two assembly initiator proteins, it binds directly to the 5'-end of the 23S rRNA, where it nucleates assembly of the 50S subunit.</text>
</comment>
<evidence type="ECO:0000256" key="6">
    <source>
        <dbReference type="RuleBase" id="RU003477"/>
    </source>
</evidence>
<name>A0A1F4R523_UNCSA</name>
<accession>A0A1F4R523</accession>
<dbReference type="InterPro" id="IPR005825">
    <property type="entry name" value="Ribosomal_uL24_CS"/>
</dbReference>
<dbReference type="InterPro" id="IPR005824">
    <property type="entry name" value="KOW"/>
</dbReference>
<dbReference type="SUPFAM" id="SSF50104">
    <property type="entry name" value="Translation proteins SH3-like domain"/>
    <property type="match status" value="1"/>
</dbReference>
<keyword evidence="5" id="KW-0694">RNA-binding</keyword>
<evidence type="ECO:0000259" key="7">
    <source>
        <dbReference type="SMART" id="SM00739"/>
    </source>
</evidence>
<comment type="subunit">
    <text evidence="5">Part of the 50S ribosomal subunit.</text>
</comment>
<dbReference type="CDD" id="cd06089">
    <property type="entry name" value="KOW_RPL26"/>
    <property type="match status" value="1"/>
</dbReference>
<keyword evidence="2 5" id="KW-0689">Ribosomal protein</keyword>
<dbReference type="NCBIfam" id="TIGR01079">
    <property type="entry name" value="rplX_bact"/>
    <property type="match status" value="1"/>
</dbReference>
<dbReference type="HAMAP" id="MF_01326_B">
    <property type="entry name" value="Ribosomal_uL24_B"/>
    <property type="match status" value="1"/>
</dbReference>
<feature type="domain" description="KOW" evidence="7">
    <location>
        <begin position="2"/>
        <end position="29"/>
    </location>
</feature>